<keyword evidence="2 4" id="KW-0808">Transferase</keyword>
<reference evidence="7 8" key="1">
    <citation type="submission" date="2020-08" db="EMBL/GenBank/DDBJ databases">
        <title>Genomic Encyclopedia of Type Strains, Phase IV (KMG-IV): sequencing the most valuable type-strain genomes for metagenomic binning, comparative biology and taxonomic classification.</title>
        <authorList>
            <person name="Goeker M."/>
        </authorList>
    </citation>
    <scope>NUCLEOTIDE SEQUENCE [LARGE SCALE GENOMIC DNA]</scope>
    <source>
        <strain evidence="7 8">DSM 5391</strain>
    </source>
</reference>
<feature type="domain" description="Thiolase C-terminal" evidence="6">
    <location>
        <begin position="240"/>
        <end position="361"/>
    </location>
</feature>
<dbReference type="PANTHER" id="PTHR43853:SF3">
    <property type="entry name" value="ACETYL-COA C-ACETYLTRANSFERASE YHFS-RELATED"/>
    <property type="match status" value="1"/>
</dbReference>
<dbReference type="EMBL" id="JACHGK010000018">
    <property type="protein sequence ID" value="MBB6447217.1"/>
    <property type="molecule type" value="Genomic_DNA"/>
</dbReference>
<dbReference type="EC" id="2.3.1.9" evidence="7"/>
<evidence type="ECO:0000256" key="3">
    <source>
        <dbReference type="ARBA" id="ARBA00023315"/>
    </source>
</evidence>
<dbReference type="GO" id="GO:0006635">
    <property type="term" value="P:fatty acid beta-oxidation"/>
    <property type="evidence" value="ECO:0007669"/>
    <property type="project" value="TreeGrafter"/>
</dbReference>
<comment type="similarity">
    <text evidence="1 4">Belongs to the thiolase-like superfamily. Thiolase family.</text>
</comment>
<dbReference type="PANTHER" id="PTHR43853">
    <property type="entry name" value="3-KETOACYL-COA THIOLASE, PEROXISOMAL"/>
    <property type="match status" value="1"/>
</dbReference>
<evidence type="ECO:0000259" key="6">
    <source>
        <dbReference type="Pfam" id="PF02803"/>
    </source>
</evidence>
<dbReference type="Pfam" id="PF02803">
    <property type="entry name" value="Thiolase_C"/>
    <property type="match status" value="1"/>
</dbReference>
<dbReference type="Proteomes" id="UP000531594">
    <property type="component" value="Unassembled WGS sequence"/>
</dbReference>
<dbReference type="InterPro" id="IPR020617">
    <property type="entry name" value="Thiolase_C"/>
</dbReference>
<sequence length="367" mass="38952">MKQAVIVAAKRTPVARQNGALRHLPAEKLAAPILTALSSGVEERVDDVILGNVVGPGGNIARLSVLEAGLPFSVPGVTLDRQCSAGLEAIRMACLFIRAGAGSCYAAGGVESVSTSPFPERARFSPDSIGDPDMGVAAEYVAEKFAITRNMQDEYALLSWQRGRDAFLTGLYEDEILPLAGLSQDEVWQRERNMEKLVQRAGSAFVKNGTVTAANSCGIHDGASAVLVMEEGLAQELGYKPVLRFVDSQVSGVHSYYPAYAPVPAIGELLQRNGLTIEDVDLFEINEAFAAKIAVCAQELSIPYEKINVRGGALTIGHPYGASGAVLVTRLFYEVQRRPQARYVVAAIGSGGGVGVAVLFEAVSERG</sequence>
<protein>
    <submittedName>
        <fullName evidence="7">Acetyl-CoA C-acetyltransferase</fullName>
        <ecNumber evidence="7">2.3.1.9</ecNumber>
    </submittedName>
</protein>
<name>A0A7X0HUP0_9BACI</name>
<dbReference type="Gene3D" id="3.40.47.10">
    <property type="match status" value="2"/>
</dbReference>
<evidence type="ECO:0000256" key="2">
    <source>
        <dbReference type="ARBA" id="ARBA00022679"/>
    </source>
</evidence>
<gene>
    <name evidence="7" type="ORF">HNR53_003896</name>
</gene>
<dbReference type="Pfam" id="PF00108">
    <property type="entry name" value="Thiolase_N"/>
    <property type="match status" value="1"/>
</dbReference>
<evidence type="ECO:0000313" key="8">
    <source>
        <dbReference type="Proteomes" id="UP000531594"/>
    </source>
</evidence>
<organism evidence="7 8">
    <name type="scientific">Bacillus benzoevorans</name>
    <dbReference type="NCBI Taxonomy" id="1456"/>
    <lineage>
        <taxon>Bacteria</taxon>
        <taxon>Bacillati</taxon>
        <taxon>Bacillota</taxon>
        <taxon>Bacilli</taxon>
        <taxon>Bacillales</taxon>
        <taxon>Bacillaceae</taxon>
        <taxon>Bacillus</taxon>
    </lineage>
</organism>
<dbReference type="GO" id="GO:0005737">
    <property type="term" value="C:cytoplasm"/>
    <property type="evidence" value="ECO:0007669"/>
    <property type="project" value="UniProtKB-ARBA"/>
</dbReference>
<comment type="caution">
    <text evidence="7">The sequence shown here is derived from an EMBL/GenBank/DDBJ whole genome shotgun (WGS) entry which is preliminary data.</text>
</comment>
<proteinExistence type="inferred from homology"/>
<dbReference type="GO" id="GO:0003985">
    <property type="term" value="F:acetyl-CoA C-acetyltransferase activity"/>
    <property type="evidence" value="ECO:0007669"/>
    <property type="project" value="UniProtKB-EC"/>
</dbReference>
<keyword evidence="3 4" id="KW-0012">Acyltransferase</keyword>
<dbReference type="RefSeq" id="WP_184528962.1">
    <property type="nucleotide sequence ID" value="NZ_JACHGK010000018.1"/>
</dbReference>
<dbReference type="PIRSF" id="PIRSF000429">
    <property type="entry name" value="Ac-CoA_Ac_transf"/>
    <property type="match status" value="1"/>
</dbReference>
<dbReference type="InterPro" id="IPR002155">
    <property type="entry name" value="Thiolase"/>
</dbReference>
<evidence type="ECO:0000256" key="4">
    <source>
        <dbReference type="RuleBase" id="RU003557"/>
    </source>
</evidence>
<dbReference type="SUPFAM" id="SSF53901">
    <property type="entry name" value="Thiolase-like"/>
    <property type="match status" value="2"/>
</dbReference>
<dbReference type="InterPro" id="IPR016039">
    <property type="entry name" value="Thiolase-like"/>
</dbReference>
<dbReference type="AlphaFoldDB" id="A0A7X0HUP0"/>
<dbReference type="NCBIfam" id="NF005212">
    <property type="entry name" value="PRK06690.1"/>
    <property type="match status" value="1"/>
</dbReference>
<evidence type="ECO:0000259" key="5">
    <source>
        <dbReference type="Pfam" id="PF00108"/>
    </source>
</evidence>
<dbReference type="NCBIfam" id="TIGR01930">
    <property type="entry name" value="AcCoA-C-Actrans"/>
    <property type="match status" value="1"/>
</dbReference>
<dbReference type="CDD" id="cd00751">
    <property type="entry name" value="thiolase"/>
    <property type="match status" value="1"/>
</dbReference>
<dbReference type="InterPro" id="IPR050215">
    <property type="entry name" value="Thiolase-like_sf_Thiolase"/>
</dbReference>
<feature type="domain" description="Thiolase N-terminal" evidence="5">
    <location>
        <begin position="5"/>
        <end position="231"/>
    </location>
</feature>
<evidence type="ECO:0000313" key="7">
    <source>
        <dbReference type="EMBL" id="MBB6447217.1"/>
    </source>
</evidence>
<accession>A0A7X0HUP0</accession>
<dbReference type="InterPro" id="IPR020616">
    <property type="entry name" value="Thiolase_N"/>
</dbReference>
<keyword evidence="8" id="KW-1185">Reference proteome</keyword>
<evidence type="ECO:0000256" key="1">
    <source>
        <dbReference type="ARBA" id="ARBA00010982"/>
    </source>
</evidence>
<dbReference type="GO" id="GO:0010124">
    <property type="term" value="P:phenylacetate catabolic process"/>
    <property type="evidence" value="ECO:0007669"/>
    <property type="project" value="TreeGrafter"/>
</dbReference>